<keyword evidence="1" id="KW-0472">Membrane</keyword>
<evidence type="ECO:0000313" key="4">
    <source>
        <dbReference type="Proteomes" id="UP000001568"/>
    </source>
</evidence>
<dbReference type="Pfam" id="PF02953">
    <property type="entry name" value="zf-Tim10_DDP"/>
    <property type="match status" value="1"/>
</dbReference>
<protein>
    <recommendedName>
        <fullName evidence="1">Mitochondrial import inner membrane translocase subunit</fullName>
    </recommendedName>
</protein>
<dbReference type="Gene3D" id="1.10.287.810">
    <property type="entry name" value="Mitochondrial import inner membrane translocase subunit tim13 like domains"/>
    <property type="match status" value="1"/>
</dbReference>
<dbReference type="SUPFAM" id="SSF144122">
    <property type="entry name" value="Tim10-like"/>
    <property type="match status" value="1"/>
</dbReference>
<accession>A4S1U3</accession>
<keyword evidence="1" id="KW-0496">Mitochondrion</keyword>
<dbReference type="AlphaFoldDB" id="A4S1U3"/>
<keyword evidence="1" id="KW-0999">Mitochondrion inner membrane</keyword>
<dbReference type="OrthoDB" id="344165at2759"/>
<dbReference type="InterPro" id="IPR004217">
    <property type="entry name" value="Tim10-like"/>
</dbReference>
<dbReference type="OMA" id="NEICWDK"/>
<dbReference type="InterPro" id="IPR035427">
    <property type="entry name" value="Tim10-like_dom_sf"/>
</dbReference>
<comment type="subunit">
    <text evidence="1">Heterohexamer.</text>
</comment>
<proteinExistence type="inferred from homology"/>
<sequence>MQANDAHMQQFLEEEKRKAVFNEVVAKLTETCFEKCVTYAPGAKFSSSESSCLTNCALRYLESGQVVLGRLQNMGGS</sequence>
<keyword evidence="1" id="KW-1015">Disulfide bond</keyword>
<dbReference type="KEGG" id="olu:OSTLU_42709"/>
<feature type="domain" description="Tim10-like" evidence="2">
    <location>
        <begin position="10"/>
        <end position="73"/>
    </location>
</feature>
<comment type="function">
    <text evidence="1">Mitochondrial intermembrane chaperone that participates in the import and insertion of some multi-pass transmembrane proteins into the mitochondrial inner membrane. Also required for the transfer of beta-barrel precursors from the TOM complex to the sorting and assembly machinery (SAM complex) of the outer membrane. Acts as a chaperone-like protein that protects the hydrophobic precursors from aggregation and guide them through the mitochondrial intermembrane space.</text>
</comment>
<comment type="similarity">
    <text evidence="1">Belongs to the small Tim family.</text>
</comment>
<evidence type="ECO:0000256" key="1">
    <source>
        <dbReference type="RuleBase" id="RU367043"/>
    </source>
</evidence>
<dbReference type="Proteomes" id="UP000001568">
    <property type="component" value="Chromosome 8"/>
</dbReference>
<dbReference type="Gramene" id="ABO97719">
    <property type="protein sequence ID" value="ABO97719"/>
    <property type="gene ID" value="OSTLU_42709"/>
</dbReference>
<name>A4S1U3_OSTLU</name>
<keyword evidence="1" id="KW-0143">Chaperone</keyword>
<keyword evidence="4" id="KW-1185">Reference proteome</keyword>
<dbReference type="RefSeq" id="XP_001419426.1">
    <property type="nucleotide sequence ID" value="XM_001419389.1"/>
</dbReference>
<evidence type="ECO:0000313" key="3">
    <source>
        <dbReference type="EMBL" id="ABO97719.1"/>
    </source>
</evidence>
<comment type="domain">
    <text evidence="1">The twin CX3C motif contains 4 conserved Cys residues that form 2 disulfide bonds in the mitochondrial intermembrane space.</text>
</comment>
<dbReference type="HOGENOM" id="CLU_141397_1_1_1"/>
<dbReference type="EMBL" id="CP000588">
    <property type="protein sequence ID" value="ABO97719.1"/>
    <property type="molecule type" value="Genomic_DNA"/>
</dbReference>
<keyword evidence="1" id="KW-0813">Transport</keyword>
<comment type="subcellular location">
    <subcellularLocation>
        <location evidence="1">Mitochondrion inner membrane</location>
        <topology evidence="1">Peripheral membrane protein</topology>
        <orientation evidence="1">Intermembrane side</orientation>
    </subcellularLocation>
</comment>
<reference evidence="3 4" key="1">
    <citation type="journal article" date="2007" name="Proc. Natl. Acad. Sci. U.S.A.">
        <title>The tiny eukaryote Ostreococcus provides genomic insights into the paradox of plankton speciation.</title>
        <authorList>
            <person name="Palenik B."/>
            <person name="Grimwood J."/>
            <person name="Aerts A."/>
            <person name="Rouze P."/>
            <person name="Salamov A."/>
            <person name="Putnam N."/>
            <person name="Dupont C."/>
            <person name="Jorgensen R."/>
            <person name="Derelle E."/>
            <person name="Rombauts S."/>
            <person name="Zhou K."/>
            <person name="Otillar R."/>
            <person name="Merchant S.S."/>
            <person name="Podell S."/>
            <person name="Gaasterland T."/>
            <person name="Napoli C."/>
            <person name="Gendler K."/>
            <person name="Manuell A."/>
            <person name="Tai V."/>
            <person name="Vallon O."/>
            <person name="Piganeau G."/>
            <person name="Jancek S."/>
            <person name="Heijde M."/>
            <person name="Jabbari K."/>
            <person name="Bowler C."/>
            <person name="Lohr M."/>
            <person name="Robbens S."/>
            <person name="Werner G."/>
            <person name="Dubchak I."/>
            <person name="Pazour G.J."/>
            <person name="Ren Q."/>
            <person name="Paulsen I."/>
            <person name="Delwiche C."/>
            <person name="Schmutz J."/>
            <person name="Rokhsar D."/>
            <person name="Van de Peer Y."/>
            <person name="Moreau H."/>
            <person name="Grigoriev I.V."/>
        </authorList>
    </citation>
    <scope>NUCLEOTIDE SEQUENCE [LARGE SCALE GENOMIC DNA]</scope>
    <source>
        <strain evidence="3 4">CCE9901</strain>
    </source>
</reference>
<dbReference type="eggNOG" id="KOG3489">
    <property type="taxonomic scope" value="Eukaryota"/>
</dbReference>
<dbReference type="STRING" id="436017.A4S1U3"/>
<keyword evidence="1" id="KW-0811">Translocation</keyword>
<evidence type="ECO:0000259" key="2">
    <source>
        <dbReference type="Pfam" id="PF02953"/>
    </source>
</evidence>
<dbReference type="GeneID" id="5003124"/>
<organism evidence="3 4">
    <name type="scientific">Ostreococcus lucimarinus (strain CCE9901)</name>
    <dbReference type="NCBI Taxonomy" id="436017"/>
    <lineage>
        <taxon>Eukaryota</taxon>
        <taxon>Viridiplantae</taxon>
        <taxon>Chlorophyta</taxon>
        <taxon>Mamiellophyceae</taxon>
        <taxon>Mamiellales</taxon>
        <taxon>Bathycoccaceae</taxon>
        <taxon>Ostreococcus</taxon>
    </lineage>
</organism>
<dbReference type="GO" id="GO:0005743">
    <property type="term" value="C:mitochondrial inner membrane"/>
    <property type="evidence" value="ECO:0007669"/>
    <property type="project" value="UniProtKB-SubCell"/>
</dbReference>
<dbReference type="GO" id="GO:0015031">
    <property type="term" value="P:protein transport"/>
    <property type="evidence" value="ECO:0007669"/>
    <property type="project" value="UniProtKB-KW"/>
</dbReference>
<keyword evidence="1" id="KW-0653">Protein transport</keyword>
<gene>
    <name evidence="3" type="ORF">OSTLU_42709</name>
</gene>